<proteinExistence type="predicted"/>
<protein>
    <submittedName>
        <fullName evidence="3">VOC family protein</fullName>
    </submittedName>
</protein>
<accession>A0A831PI37</accession>
<dbReference type="SUPFAM" id="SSF54593">
    <property type="entry name" value="Glyoxalase/Bleomycin resistance protein/Dihydroxybiphenyl dioxygenase"/>
    <property type="match status" value="2"/>
</dbReference>
<comment type="caution">
    <text evidence="3">The sequence shown here is derived from an EMBL/GenBank/DDBJ whole genome shotgun (WGS) entry which is preliminary data.</text>
</comment>
<dbReference type="Pfam" id="PF00903">
    <property type="entry name" value="Glyoxalase"/>
    <property type="match status" value="1"/>
</dbReference>
<dbReference type="GO" id="GO:0046872">
    <property type="term" value="F:metal ion binding"/>
    <property type="evidence" value="ECO:0007669"/>
    <property type="project" value="UniProtKB-KW"/>
</dbReference>
<evidence type="ECO:0000256" key="1">
    <source>
        <dbReference type="ARBA" id="ARBA00022723"/>
    </source>
</evidence>
<dbReference type="CDD" id="cd06587">
    <property type="entry name" value="VOC"/>
    <property type="match status" value="1"/>
</dbReference>
<feature type="non-terminal residue" evidence="3">
    <location>
        <position position="339"/>
    </location>
</feature>
<name>A0A831PI37_9BACT</name>
<dbReference type="InterPro" id="IPR004360">
    <property type="entry name" value="Glyas_Fos-R_dOase_dom"/>
</dbReference>
<dbReference type="Gene3D" id="3.10.180.10">
    <property type="entry name" value="2,3-Dihydroxybiphenyl 1,2-Dioxygenase, domain 1"/>
    <property type="match status" value="2"/>
</dbReference>
<dbReference type="InterPro" id="IPR029068">
    <property type="entry name" value="Glyas_Bleomycin-R_OHBP_Dase"/>
</dbReference>
<dbReference type="EMBL" id="DSDK01000080">
    <property type="protein sequence ID" value="HDR50254.1"/>
    <property type="molecule type" value="Genomic_DNA"/>
</dbReference>
<evidence type="ECO:0000313" key="3">
    <source>
        <dbReference type="EMBL" id="HDR50254.1"/>
    </source>
</evidence>
<dbReference type="PANTHER" id="PTHR43048">
    <property type="entry name" value="METHYLMALONYL-COA EPIMERASE"/>
    <property type="match status" value="1"/>
</dbReference>
<organism evidence="3">
    <name type="scientific">Mariniphaga anaerophila</name>
    <dbReference type="NCBI Taxonomy" id="1484053"/>
    <lineage>
        <taxon>Bacteria</taxon>
        <taxon>Pseudomonadati</taxon>
        <taxon>Bacteroidota</taxon>
        <taxon>Bacteroidia</taxon>
        <taxon>Marinilabiliales</taxon>
        <taxon>Prolixibacteraceae</taxon>
        <taxon>Mariniphaga</taxon>
    </lineage>
</organism>
<dbReference type="PANTHER" id="PTHR43048:SF3">
    <property type="entry name" value="METHYLMALONYL-COA EPIMERASE, MITOCHONDRIAL"/>
    <property type="match status" value="1"/>
</dbReference>
<keyword evidence="1" id="KW-0479">Metal-binding</keyword>
<evidence type="ECO:0000259" key="2">
    <source>
        <dbReference type="PROSITE" id="PS51819"/>
    </source>
</evidence>
<gene>
    <name evidence="3" type="ORF">ENN90_01340</name>
</gene>
<reference evidence="3" key="1">
    <citation type="journal article" date="2020" name="mSystems">
        <title>Genome- and Community-Level Interaction Insights into Carbon Utilization and Element Cycling Functions of Hydrothermarchaeota in Hydrothermal Sediment.</title>
        <authorList>
            <person name="Zhou Z."/>
            <person name="Liu Y."/>
            <person name="Xu W."/>
            <person name="Pan J."/>
            <person name="Luo Z.H."/>
            <person name="Li M."/>
        </authorList>
    </citation>
    <scope>NUCLEOTIDE SEQUENCE [LARGE SCALE GENOMIC DNA]</scope>
    <source>
        <strain evidence="3">SpSt-1217</strain>
    </source>
</reference>
<dbReference type="GO" id="GO:0004493">
    <property type="term" value="F:methylmalonyl-CoA epimerase activity"/>
    <property type="evidence" value="ECO:0007669"/>
    <property type="project" value="TreeGrafter"/>
</dbReference>
<dbReference type="InterPro" id="IPR037523">
    <property type="entry name" value="VOC_core"/>
</dbReference>
<feature type="domain" description="VOC" evidence="2">
    <location>
        <begin position="7"/>
        <end position="147"/>
    </location>
</feature>
<feature type="domain" description="VOC" evidence="2">
    <location>
        <begin position="160"/>
        <end position="316"/>
    </location>
</feature>
<dbReference type="AlphaFoldDB" id="A0A831PI37"/>
<dbReference type="GO" id="GO:0046491">
    <property type="term" value="P:L-methylmalonyl-CoA metabolic process"/>
    <property type="evidence" value="ECO:0007669"/>
    <property type="project" value="TreeGrafter"/>
</dbReference>
<sequence>MTVKINGIQQLGVGVENLQEAWRWYREHFAMDIRMFEDEAIAELMLPYTGGKPRPRHAVLALNMRGGGGFEIWQHKGKKPEPAGFEIQLGDLGINAGKLKTDNIQKAFQKFSDSGLHILGEISKDPAGNEHFYLKDPYGNLWEVKYEKEVFRREKSVNGGILGAVIGVKNMDESLKVYQDILQYDKIAYDKTGTFSDFSKLPGGKGKFRRVLLKHSDKKSGAFSPFFGSSYIELVQALDRQPRHTYEGRIWGDPGFIHLCFDINGMDNLREQAREAGFPFSVDSARDSDSFDMGEAAGNFAYIQAPEGTLIEFVETHKIPILKKIGWFVDFRKRGHHPL</sequence>
<dbReference type="Proteomes" id="UP000886047">
    <property type="component" value="Unassembled WGS sequence"/>
</dbReference>
<dbReference type="PROSITE" id="PS51819">
    <property type="entry name" value="VOC"/>
    <property type="match status" value="2"/>
</dbReference>
<dbReference type="InterPro" id="IPR051785">
    <property type="entry name" value="MMCE/EMCE_epimerase"/>
</dbReference>